<evidence type="ECO:0000313" key="1">
    <source>
        <dbReference type="EMBL" id="KAI0067498.1"/>
    </source>
</evidence>
<comment type="caution">
    <text evidence="1">The sequence shown here is derived from an EMBL/GenBank/DDBJ whole genome shotgun (WGS) entry which is preliminary data.</text>
</comment>
<accession>A0ACB8TGD7</accession>
<reference evidence="1" key="1">
    <citation type="submission" date="2021-03" db="EMBL/GenBank/DDBJ databases">
        <authorList>
            <consortium name="DOE Joint Genome Institute"/>
            <person name="Ahrendt S."/>
            <person name="Looney B.P."/>
            <person name="Miyauchi S."/>
            <person name="Morin E."/>
            <person name="Drula E."/>
            <person name="Courty P.E."/>
            <person name="Chicoki N."/>
            <person name="Fauchery L."/>
            <person name="Kohler A."/>
            <person name="Kuo A."/>
            <person name="Labutti K."/>
            <person name="Pangilinan J."/>
            <person name="Lipzen A."/>
            <person name="Riley R."/>
            <person name="Andreopoulos W."/>
            <person name="He G."/>
            <person name="Johnson J."/>
            <person name="Barry K.W."/>
            <person name="Grigoriev I.V."/>
            <person name="Nagy L."/>
            <person name="Hibbett D."/>
            <person name="Henrissat B."/>
            <person name="Matheny P.B."/>
            <person name="Labbe J."/>
            <person name="Martin F."/>
        </authorList>
    </citation>
    <scope>NUCLEOTIDE SEQUENCE</scope>
    <source>
        <strain evidence="1">HHB10654</strain>
    </source>
</reference>
<evidence type="ECO:0000313" key="2">
    <source>
        <dbReference type="Proteomes" id="UP000814140"/>
    </source>
</evidence>
<protein>
    <submittedName>
        <fullName evidence="1">Uncharacterized protein</fullName>
    </submittedName>
</protein>
<organism evidence="1 2">
    <name type="scientific">Artomyces pyxidatus</name>
    <dbReference type="NCBI Taxonomy" id="48021"/>
    <lineage>
        <taxon>Eukaryota</taxon>
        <taxon>Fungi</taxon>
        <taxon>Dikarya</taxon>
        <taxon>Basidiomycota</taxon>
        <taxon>Agaricomycotina</taxon>
        <taxon>Agaricomycetes</taxon>
        <taxon>Russulales</taxon>
        <taxon>Auriscalpiaceae</taxon>
        <taxon>Artomyces</taxon>
    </lineage>
</organism>
<keyword evidence="2" id="KW-1185">Reference proteome</keyword>
<dbReference type="Proteomes" id="UP000814140">
    <property type="component" value="Unassembled WGS sequence"/>
</dbReference>
<proteinExistence type="predicted"/>
<reference evidence="1" key="2">
    <citation type="journal article" date="2022" name="New Phytol.">
        <title>Evolutionary transition to the ectomycorrhizal habit in the genomes of a hyperdiverse lineage of mushroom-forming fungi.</title>
        <authorList>
            <person name="Looney B."/>
            <person name="Miyauchi S."/>
            <person name="Morin E."/>
            <person name="Drula E."/>
            <person name="Courty P.E."/>
            <person name="Kohler A."/>
            <person name="Kuo A."/>
            <person name="LaButti K."/>
            <person name="Pangilinan J."/>
            <person name="Lipzen A."/>
            <person name="Riley R."/>
            <person name="Andreopoulos W."/>
            <person name="He G."/>
            <person name="Johnson J."/>
            <person name="Nolan M."/>
            <person name="Tritt A."/>
            <person name="Barry K.W."/>
            <person name="Grigoriev I.V."/>
            <person name="Nagy L.G."/>
            <person name="Hibbett D."/>
            <person name="Henrissat B."/>
            <person name="Matheny P.B."/>
            <person name="Labbe J."/>
            <person name="Martin F.M."/>
        </authorList>
    </citation>
    <scope>NUCLEOTIDE SEQUENCE</scope>
    <source>
        <strain evidence="1">HHB10654</strain>
    </source>
</reference>
<sequence>MSPQSGTRSTAPPTRDQDIIEISDDEDSVPLPPLCSTGDGYSTELELIRARRLLLAYEEENEELQAQMNGLLQIRGVIAEVQATASEVETRIHEVLISLQVSRIPKPRTEVLGLLKVDDFSVFVSAILFQNLWWIPCCGHAACYDCICQSLTKAIVKRVRDTPNVPFRMRKIPSSPSVEFLHKLNKFFHGQTTYECLVCSLRFVSPPVKAPALAAMVKAVGDSVGIANDGNVSVARGDFEGGRSDEMEVVLLDCPVGVANPSQAGIVTQGFPDVHRVGVAENEDTEYWAMHTSDAACAEAVGQGLPRKND</sequence>
<name>A0ACB8TGD7_9AGAM</name>
<dbReference type="EMBL" id="MU277190">
    <property type="protein sequence ID" value="KAI0067498.1"/>
    <property type="molecule type" value="Genomic_DNA"/>
</dbReference>
<gene>
    <name evidence="1" type="ORF">BV25DRAFT_1835149</name>
</gene>